<dbReference type="RefSeq" id="WP_007502967.1">
    <property type="nucleotide sequence ID" value="NZ_AGBF01000208.1"/>
</dbReference>
<proteinExistence type="predicted"/>
<dbReference type="OrthoDB" id="9782337at2"/>
<evidence type="ECO:0000313" key="4">
    <source>
        <dbReference type="Proteomes" id="UP000004217"/>
    </source>
</evidence>
<dbReference type="AlphaFoldDB" id="G2GLI6"/>
<keyword evidence="4" id="KW-1185">Reference proteome</keyword>
<name>G2GLI6_9ACTN</name>
<evidence type="ECO:0000313" key="3">
    <source>
        <dbReference type="EMBL" id="EGX55619.1"/>
    </source>
</evidence>
<dbReference type="EMBL" id="AGBF01000208">
    <property type="protein sequence ID" value="EGX55619.1"/>
    <property type="molecule type" value="Genomic_DNA"/>
</dbReference>
<organism evidence="3 4">
    <name type="scientific">Streptomyces zinciresistens K42</name>
    <dbReference type="NCBI Taxonomy" id="700597"/>
    <lineage>
        <taxon>Bacteria</taxon>
        <taxon>Bacillati</taxon>
        <taxon>Actinomycetota</taxon>
        <taxon>Actinomycetes</taxon>
        <taxon>Kitasatosporales</taxon>
        <taxon>Streptomycetaceae</taxon>
        <taxon>Streptomyces</taxon>
    </lineage>
</organism>
<dbReference type="InterPro" id="IPR024569">
    <property type="entry name" value="LutB_C"/>
</dbReference>
<feature type="non-terminal residue" evidence="3">
    <location>
        <position position="1"/>
    </location>
</feature>
<feature type="domain" description="Lactate utilization protein B C-terminal" evidence="2">
    <location>
        <begin position="2"/>
        <end position="52"/>
    </location>
</feature>
<dbReference type="Pfam" id="PF11870">
    <property type="entry name" value="LutB_C"/>
    <property type="match status" value="1"/>
</dbReference>
<protein>
    <submittedName>
        <fullName evidence="3">Iron-sulfur protein</fullName>
    </submittedName>
</protein>
<reference evidence="3 4" key="1">
    <citation type="submission" date="2011-08" db="EMBL/GenBank/DDBJ databases">
        <authorList>
            <person name="Lin Y."/>
            <person name="Hao X."/>
            <person name="Johnstone L."/>
            <person name="Miller S.J."/>
            <person name="Wei G."/>
            <person name="Rensing C."/>
        </authorList>
    </citation>
    <scope>NUCLEOTIDE SEQUENCE [LARGE SCALE GENOMIC DNA]</scope>
    <source>
        <strain evidence="3 4">K42</strain>
    </source>
</reference>
<comment type="caution">
    <text evidence="3">The sequence shown here is derived from an EMBL/GenBank/DDBJ whole genome shotgun (WGS) entry which is preliminary data.</text>
</comment>
<feature type="region of interest" description="Disordered" evidence="1">
    <location>
        <begin position="1"/>
        <end position="32"/>
    </location>
</feature>
<sequence length="60" mass="6497">ARPGALRAGQRLASRTRRLHPRSLPGPGRAWTAARELPAVPAEPFRDWWQRTNGGKGGAG</sequence>
<dbReference type="Proteomes" id="UP000004217">
    <property type="component" value="Unassembled WGS sequence"/>
</dbReference>
<evidence type="ECO:0000256" key="1">
    <source>
        <dbReference type="SAM" id="MobiDB-lite"/>
    </source>
</evidence>
<accession>G2GLI6</accession>
<evidence type="ECO:0000259" key="2">
    <source>
        <dbReference type="Pfam" id="PF11870"/>
    </source>
</evidence>
<gene>
    <name evidence="3" type="ORF">SZN_31909</name>
</gene>